<feature type="region of interest" description="Disordered" evidence="1">
    <location>
        <begin position="68"/>
        <end position="88"/>
    </location>
</feature>
<organism evidence="3 5">
    <name type="scientific">Rotaria sordida</name>
    <dbReference type="NCBI Taxonomy" id="392033"/>
    <lineage>
        <taxon>Eukaryota</taxon>
        <taxon>Metazoa</taxon>
        <taxon>Spiralia</taxon>
        <taxon>Gnathifera</taxon>
        <taxon>Rotifera</taxon>
        <taxon>Eurotatoria</taxon>
        <taxon>Bdelloidea</taxon>
        <taxon>Philodinida</taxon>
        <taxon>Philodinidae</taxon>
        <taxon>Rotaria</taxon>
    </lineage>
</organism>
<dbReference type="EMBL" id="CAJNOL010003160">
    <property type="protein sequence ID" value="CAF1549472.1"/>
    <property type="molecule type" value="Genomic_DNA"/>
</dbReference>
<evidence type="ECO:0000256" key="1">
    <source>
        <dbReference type="SAM" id="MobiDB-lite"/>
    </source>
</evidence>
<name>A0A815BP55_9BILA</name>
<dbReference type="AlphaFoldDB" id="A0A815BP55"/>
<feature type="transmembrane region" description="Helical" evidence="2">
    <location>
        <begin position="42"/>
        <end position="64"/>
    </location>
</feature>
<evidence type="ECO:0000313" key="6">
    <source>
        <dbReference type="Proteomes" id="UP000663870"/>
    </source>
</evidence>
<keyword evidence="2" id="KW-1133">Transmembrane helix</keyword>
<evidence type="ECO:0000313" key="4">
    <source>
        <dbReference type="EMBL" id="CAF1549472.1"/>
    </source>
</evidence>
<dbReference type="Proteomes" id="UP000663870">
    <property type="component" value="Unassembled WGS sequence"/>
</dbReference>
<reference evidence="3" key="1">
    <citation type="submission" date="2021-02" db="EMBL/GenBank/DDBJ databases">
        <authorList>
            <person name="Nowell W R."/>
        </authorList>
    </citation>
    <scope>NUCLEOTIDE SEQUENCE</scope>
</reference>
<feature type="non-terminal residue" evidence="3">
    <location>
        <position position="1"/>
    </location>
</feature>
<evidence type="ECO:0000313" key="3">
    <source>
        <dbReference type="EMBL" id="CAF1270058.1"/>
    </source>
</evidence>
<keyword evidence="6" id="KW-1185">Reference proteome</keyword>
<evidence type="ECO:0000313" key="5">
    <source>
        <dbReference type="Proteomes" id="UP000663854"/>
    </source>
</evidence>
<dbReference type="EMBL" id="CAJNOH010002063">
    <property type="protein sequence ID" value="CAF1270058.1"/>
    <property type="molecule type" value="Genomic_DNA"/>
</dbReference>
<gene>
    <name evidence="4" type="ORF">JXQ802_LOCUS43527</name>
    <name evidence="3" type="ORF">PYM288_LOCUS28331</name>
</gene>
<dbReference type="InterPro" id="IPR040350">
    <property type="entry name" value="TMEM272"/>
</dbReference>
<sequence length="88" mass="10261">FILFLCVIGWFIAGQVIVFEVKLRVELFDPDLPEYCNKHLYKAAYVLIFVDYLIILFVVIFGALSSMSSPEEMNKTKSKRPIRQTQKK</sequence>
<dbReference type="PANTHER" id="PTHR33444">
    <property type="entry name" value="SI:DKEY-19B23.12-RELATED"/>
    <property type="match status" value="1"/>
</dbReference>
<dbReference type="PANTHER" id="PTHR33444:SF2">
    <property type="entry name" value="MARVEL DOMAIN-CONTAINING PROTEIN"/>
    <property type="match status" value="1"/>
</dbReference>
<accession>A0A815BP55</accession>
<comment type="caution">
    <text evidence="3">The sequence shown here is derived from an EMBL/GenBank/DDBJ whole genome shotgun (WGS) entry which is preliminary data.</text>
</comment>
<protein>
    <submittedName>
        <fullName evidence="3">Uncharacterized protein</fullName>
    </submittedName>
</protein>
<evidence type="ECO:0000256" key="2">
    <source>
        <dbReference type="SAM" id="Phobius"/>
    </source>
</evidence>
<proteinExistence type="predicted"/>
<keyword evidence="2" id="KW-0812">Transmembrane</keyword>
<dbReference type="Proteomes" id="UP000663854">
    <property type="component" value="Unassembled WGS sequence"/>
</dbReference>
<keyword evidence="2" id="KW-0472">Membrane</keyword>
<feature type="compositionally biased region" description="Basic residues" evidence="1">
    <location>
        <begin position="76"/>
        <end position="88"/>
    </location>
</feature>